<dbReference type="AlphaFoldDB" id="A0A8S1NLM1"/>
<organism evidence="1 2">
    <name type="scientific">Paramecium sonneborni</name>
    <dbReference type="NCBI Taxonomy" id="65129"/>
    <lineage>
        <taxon>Eukaryota</taxon>
        <taxon>Sar</taxon>
        <taxon>Alveolata</taxon>
        <taxon>Ciliophora</taxon>
        <taxon>Intramacronucleata</taxon>
        <taxon>Oligohymenophorea</taxon>
        <taxon>Peniculida</taxon>
        <taxon>Parameciidae</taxon>
        <taxon>Paramecium</taxon>
    </lineage>
</organism>
<accession>A0A8S1NLM1</accession>
<dbReference type="EMBL" id="CAJJDN010000055">
    <property type="protein sequence ID" value="CAD8090383.1"/>
    <property type="molecule type" value="Genomic_DNA"/>
</dbReference>
<name>A0A8S1NLM1_9CILI</name>
<protein>
    <submittedName>
        <fullName evidence="1">Uncharacterized protein</fullName>
    </submittedName>
</protein>
<evidence type="ECO:0000313" key="2">
    <source>
        <dbReference type="Proteomes" id="UP000692954"/>
    </source>
</evidence>
<keyword evidence="2" id="KW-1185">Reference proteome</keyword>
<proteinExistence type="predicted"/>
<comment type="caution">
    <text evidence="1">The sequence shown here is derived from an EMBL/GenBank/DDBJ whole genome shotgun (WGS) entry which is preliminary data.</text>
</comment>
<gene>
    <name evidence="1" type="ORF">PSON_ATCC_30995.1.T0550293</name>
</gene>
<dbReference type="Proteomes" id="UP000692954">
    <property type="component" value="Unassembled WGS sequence"/>
</dbReference>
<evidence type="ECO:0000313" key="1">
    <source>
        <dbReference type="EMBL" id="CAD8090383.1"/>
    </source>
</evidence>
<dbReference type="OrthoDB" id="303987at2759"/>
<sequence>MDIDNKWLNEQLQLIQQAEFQNYNLPSNTDISQFVLQSSYCESPSVQKNKKEKIQFSILNFENLQDDESNIQPQNKKYSLERKKRNFKKSKTTTNGFLNDTATIQNNQESFRRFKSSQTQKKSEFTKQFNDYKQNCHTEIIVKYFGLKYQQTLLVNEQITAAELIVLALKRYQQDQISDKSKYEYPNFTLAYKLMGLEYSPSKFTTANDENDQLEDESIETPEIDLESKVFYQSVEILPELNSFGMDFELLKQTYRSYPEQIILLIEDTQSQTYYHIKVKKSGSLKDCQNELNRKLSKKYQKNDYYLSLKYPCINYDRGDLGEQFPINLLPLHWLVICQRSQNLQQQSYEDTSVQINLKNNNNNAIQEDNNNSTYSYRFLSLNFMQLATIEKMQLLYSYQEFNLIKYNKGCQNEIIFGLDYFDIYYFYNQKSTNKLGILKFVTMIAKQIFMEEKEKKKYKRIPLSAIRDLKQKKDKYIEIYYELNDGFRKKLQFFSKNDDKNVIREVFSKLEYLVSVQQQND</sequence>
<reference evidence="1" key="1">
    <citation type="submission" date="2021-01" db="EMBL/GenBank/DDBJ databases">
        <authorList>
            <consortium name="Genoscope - CEA"/>
            <person name="William W."/>
        </authorList>
    </citation>
    <scope>NUCLEOTIDE SEQUENCE</scope>
</reference>